<gene>
    <name evidence="1" type="ORF">AAWM_10266</name>
</gene>
<dbReference type="PANTHER" id="PTHR46082:SF11">
    <property type="entry name" value="AAA+ ATPASE DOMAIN-CONTAINING PROTEIN-RELATED"/>
    <property type="match status" value="1"/>
</dbReference>
<protein>
    <submittedName>
        <fullName evidence="1">Uncharacterized protein</fullName>
    </submittedName>
</protein>
<dbReference type="GO" id="GO:0003824">
    <property type="term" value="F:catalytic activity"/>
    <property type="evidence" value="ECO:0007669"/>
    <property type="project" value="InterPro"/>
</dbReference>
<dbReference type="EMBL" id="BDHI01000028">
    <property type="protein sequence ID" value="GCB27381.1"/>
    <property type="molecule type" value="Genomic_DNA"/>
</dbReference>
<dbReference type="GO" id="GO:0009116">
    <property type="term" value="P:nucleoside metabolic process"/>
    <property type="evidence" value="ECO:0007669"/>
    <property type="project" value="InterPro"/>
</dbReference>
<dbReference type="AlphaFoldDB" id="A0A401L744"/>
<accession>A0A401L744</accession>
<proteinExistence type="predicted"/>
<sequence length="376" mass="41701">MSPLLPNLTHDDYTIACICPMGVELAAVEGMMDEMHPNLPSSIDKNTYTFGRMGAHNIVVAVMPEAGNDRAAAVATQLFNDFRSIRFSLLIGIGGGIPDLAKGIDIRLGDVVVSKPSKTFGGVVQFDRGKAHSYNQFERTGVLQKPPDILLSTVHRLEALHARVDSEIPVLLEDMLERFPKMRKRNYVYQGAAKDQLFRMEYDHIGETDCGSCDPSQTVERMPRDDSMPMIHYGTIGSSNLVIRDSVKREILKADLDILCVEMEAAGLMNNFPCLVIRGICDYADSHKNNAWQPYAAATAAAYAKELLSLIPSLQEPRRDYNQVALPTQRQQAITIRTRDVGNLINGTVTGDVIGGTKLFGDEFYETGNRGRWIYD</sequence>
<name>A0A401L744_ASPAW</name>
<evidence type="ECO:0000313" key="1">
    <source>
        <dbReference type="EMBL" id="GCB27381.1"/>
    </source>
</evidence>
<dbReference type="STRING" id="105351.A0A401L744"/>
<reference evidence="1 2" key="1">
    <citation type="submission" date="2016-09" db="EMBL/GenBank/DDBJ databases">
        <title>Aspergillus awamori IFM 58123T.</title>
        <authorList>
            <person name="Kusuya Y."/>
            <person name="Shimizu M."/>
            <person name="Takahashi H."/>
            <person name="Yaguchi T."/>
        </authorList>
    </citation>
    <scope>NUCLEOTIDE SEQUENCE [LARGE SCALE GENOMIC DNA]</scope>
    <source>
        <strain evidence="1 2">IFM 58123</strain>
    </source>
</reference>
<dbReference type="Gene3D" id="3.40.50.1580">
    <property type="entry name" value="Nucleoside phosphorylase domain"/>
    <property type="match status" value="1"/>
</dbReference>
<keyword evidence="2" id="KW-1185">Reference proteome</keyword>
<dbReference type="SUPFAM" id="SSF53167">
    <property type="entry name" value="Purine and uridine phosphorylases"/>
    <property type="match status" value="1"/>
</dbReference>
<dbReference type="Proteomes" id="UP000286921">
    <property type="component" value="Unassembled WGS sequence"/>
</dbReference>
<dbReference type="InterPro" id="IPR053137">
    <property type="entry name" value="NLR-like"/>
</dbReference>
<evidence type="ECO:0000313" key="2">
    <source>
        <dbReference type="Proteomes" id="UP000286921"/>
    </source>
</evidence>
<dbReference type="PANTHER" id="PTHR46082">
    <property type="entry name" value="ATP/GTP-BINDING PROTEIN-RELATED"/>
    <property type="match status" value="1"/>
</dbReference>
<organism evidence="1 2">
    <name type="scientific">Aspergillus awamori</name>
    <name type="common">Black koji mold</name>
    <dbReference type="NCBI Taxonomy" id="105351"/>
    <lineage>
        <taxon>Eukaryota</taxon>
        <taxon>Fungi</taxon>
        <taxon>Dikarya</taxon>
        <taxon>Ascomycota</taxon>
        <taxon>Pezizomycotina</taxon>
        <taxon>Eurotiomycetes</taxon>
        <taxon>Eurotiomycetidae</taxon>
        <taxon>Eurotiales</taxon>
        <taxon>Aspergillaceae</taxon>
        <taxon>Aspergillus</taxon>
    </lineage>
</organism>
<comment type="caution">
    <text evidence="1">The sequence shown here is derived from an EMBL/GenBank/DDBJ whole genome shotgun (WGS) entry which is preliminary data.</text>
</comment>
<dbReference type="InterPro" id="IPR035994">
    <property type="entry name" value="Nucleoside_phosphorylase_sf"/>
</dbReference>